<dbReference type="InterPro" id="IPR004701">
    <property type="entry name" value="PTS_EIIA_man-typ"/>
</dbReference>
<dbReference type="Proteomes" id="UP000004835">
    <property type="component" value="Unassembled WGS sequence"/>
</dbReference>
<keyword evidence="1" id="KW-0808">Transferase</keyword>
<dbReference type="EMBL" id="AEWT01000021">
    <property type="protein sequence ID" value="EGC68958.1"/>
    <property type="molecule type" value="Genomic_DNA"/>
</dbReference>
<dbReference type="PANTHER" id="PTHR33799">
    <property type="entry name" value="PTS PERMEASE-RELATED-RELATED"/>
    <property type="match status" value="1"/>
</dbReference>
<dbReference type="InterPro" id="IPR036662">
    <property type="entry name" value="PTS_EIIA_man-typ_sf"/>
</dbReference>
<protein>
    <submittedName>
        <fullName evidence="3">PTS system fructose IIA component</fullName>
    </submittedName>
</protein>
<gene>
    <name evidence="3" type="ORF">HMPREF9087_2316</name>
</gene>
<dbReference type="GO" id="GO:0016020">
    <property type="term" value="C:membrane"/>
    <property type="evidence" value="ECO:0007669"/>
    <property type="project" value="InterPro"/>
</dbReference>
<evidence type="ECO:0000313" key="4">
    <source>
        <dbReference type="Proteomes" id="UP000004835"/>
    </source>
</evidence>
<dbReference type="PANTHER" id="PTHR33799:SF1">
    <property type="entry name" value="PTS SYSTEM MANNOSE-SPECIFIC EIIAB COMPONENT-RELATED"/>
    <property type="match status" value="1"/>
</dbReference>
<reference evidence="3 4" key="1">
    <citation type="submission" date="2011-01" db="EMBL/GenBank/DDBJ databases">
        <authorList>
            <person name="Muzny D."/>
            <person name="Qin X."/>
            <person name="Deng J."/>
            <person name="Jiang H."/>
            <person name="Liu Y."/>
            <person name="Qu J."/>
            <person name="Song X.-Z."/>
            <person name="Zhang L."/>
            <person name="Thornton R."/>
            <person name="Coyle M."/>
            <person name="Francisco L."/>
            <person name="Jackson L."/>
            <person name="Javaid M."/>
            <person name="Korchina V."/>
            <person name="Kovar C."/>
            <person name="Mata R."/>
            <person name="Mathew T."/>
            <person name="Ngo R."/>
            <person name="Nguyen L."/>
            <person name="Nguyen N."/>
            <person name="Okwuonu G."/>
            <person name="Ongeri F."/>
            <person name="Pham C."/>
            <person name="Simmons D."/>
            <person name="Wilczek-Boney K."/>
            <person name="Hale W."/>
            <person name="Jakkamsetti A."/>
            <person name="Pham P."/>
            <person name="Ruth R."/>
            <person name="San Lucas F."/>
            <person name="Warren J."/>
            <person name="Zhang J."/>
            <person name="Zhao Z."/>
            <person name="Zhou C."/>
            <person name="Zhu D."/>
            <person name="Lee S."/>
            <person name="Bess C."/>
            <person name="Blankenburg K."/>
            <person name="Forbes L."/>
            <person name="Fu Q."/>
            <person name="Gubbala S."/>
            <person name="Hirani K."/>
            <person name="Jayaseelan J.C."/>
            <person name="Lara F."/>
            <person name="Munidasa M."/>
            <person name="Palculict T."/>
            <person name="Patil S."/>
            <person name="Pu L.-L."/>
            <person name="Saada N."/>
            <person name="Tang L."/>
            <person name="Weissenberger G."/>
            <person name="Zhu Y."/>
            <person name="Hemphill L."/>
            <person name="Shang Y."/>
            <person name="Youmans B."/>
            <person name="Ayvaz T."/>
            <person name="Ross M."/>
            <person name="Santibanez J."/>
            <person name="Aqrawi P."/>
            <person name="Gross S."/>
            <person name="Joshi V."/>
            <person name="Fowler G."/>
            <person name="Nazareth L."/>
            <person name="Reid J."/>
            <person name="Worley K."/>
            <person name="Petrosino J."/>
            <person name="Highlander S."/>
            <person name="Gibbs R."/>
        </authorList>
    </citation>
    <scope>NUCLEOTIDE SEQUENCE [LARGE SCALE GENOMIC DNA]</scope>
    <source>
        <strain evidence="3 4">ATCC 12755</strain>
    </source>
</reference>
<dbReference type="SUPFAM" id="SSF53062">
    <property type="entry name" value="PTS system fructose IIA component-like"/>
    <property type="match status" value="1"/>
</dbReference>
<dbReference type="GO" id="GO:0016740">
    <property type="term" value="F:transferase activity"/>
    <property type="evidence" value="ECO:0007669"/>
    <property type="project" value="UniProtKB-KW"/>
</dbReference>
<dbReference type="GO" id="GO:0009401">
    <property type="term" value="P:phosphoenolpyruvate-dependent sugar phosphotransferase system"/>
    <property type="evidence" value="ECO:0007669"/>
    <property type="project" value="InterPro"/>
</dbReference>
<proteinExistence type="predicted"/>
<dbReference type="HOGENOM" id="CLU_123235_1_1_9"/>
<name>F0ELM4_ENTCA</name>
<dbReference type="PROSITE" id="PS51096">
    <property type="entry name" value="PTS_EIIA_TYPE_4"/>
    <property type="match status" value="1"/>
</dbReference>
<evidence type="ECO:0000256" key="1">
    <source>
        <dbReference type="ARBA" id="ARBA00022679"/>
    </source>
</evidence>
<accession>F0ELM4</accession>
<dbReference type="RefSeq" id="WP_005235834.1">
    <property type="nucleotide sequence ID" value="NZ_GL872323.1"/>
</dbReference>
<sequence length="135" mass="14629">MIKLIIVTHGPLADAFKESGAMFFGDQVDQVATIGLLPTKSPEVLEKEIKAAVVQSGTKECLIFVDILAGTPFNVVALMIEELKEYHIECFAGVNMPIVMEALASKESMNVAELTEHIGEISAATIVNLRQTLEI</sequence>
<evidence type="ECO:0000259" key="2">
    <source>
        <dbReference type="PROSITE" id="PS51096"/>
    </source>
</evidence>
<organism evidence="3 4">
    <name type="scientific">Enterococcus casseliflavus ATCC 12755</name>
    <dbReference type="NCBI Taxonomy" id="888066"/>
    <lineage>
        <taxon>Bacteria</taxon>
        <taxon>Bacillati</taxon>
        <taxon>Bacillota</taxon>
        <taxon>Bacilli</taxon>
        <taxon>Lactobacillales</taxon>
        <taxon>Enterococcaceae</taxon>
        <taxon>Enterococcus</taxon>
    </lineage>
</organism>
<feature type="domain" description="PTS EIIA type-4" evidence="2">
    <location>
        <begin position="1"/>
        <end position="126"/>
    </location>
</feature>
<dbReference type="AlphaFoldDB" id="F0ELM4"/>
<dbReference type="Pfam" id="PF03610">
    <property type="entry name" value="EIIA-man"/>
    <property type="match status" value="1"/>
</dbReference>
<evidence type="ECO:0000313" key="3">
    <source>
        <dbReference type="EMBL" id="EGC68958.1"/>
    </source>
</evidence>
<dbReference type="Gene3D" id="3.40.50.510">
    <property type="entry name" value="Phosphotransferase system, mannose-type IIA component"/>
    <property type="match status" value="1"/>
</dbReference>
<comment type="caution">
    <text evidence="3">The sequence shown here is derived from an EMBL/GenBank/DDBJ whole genome shotgun (WGS) entry which is preliminary data.</text>
</comment>
<dbReference type="InterPro" id="IPR051471">
    <property type="entry name" value="Bacterial_PTS_sugar_comp"/>
</dbReference>